<dbReference type="NCBIfam" id="TIGR00693">
    <property type="entry name" value="thiE"/>
    <property type="match status" value="1"/>
</dbReference>
<sequence>MLKAYLVGGSQDTQGRPDQLLAKVEVALQNGITMFQYREKGPGALTGGARIQLGHRLRALCRQYDCPFVVDDDLALARELGADGIHVGQRDQGIEAVLTAAQAAGLFVGYSCATAGQLARANQLAGVAYVGSGPVFPTTSKADADPALGVAGLAALVAQSRHPVVAIGGLSATNLATVWTTGVAGTAVISLVLGAHDVAKATRQFAKYTKIKS</sequence>
<evidence type="ECO:0000256" key="5">
    <source>
        <dbReference type="ARBA" id="ARBA00022977"/>
    </source>
</evidence>
<feature type="binding site" evidence="9">
    <location>
        <position position="71"/>
    </location>
    <ligand>
        <name>4-amino-2-methyl-5-(diphosphooxymethyl)pyrimidine</name>
        <dbReference type="ChEBI" id="CHEBI:57841"/>
    </ligand>
</feature>
<dbReference type="EMBL" id="AZFK01000088">
    <property type="protein sequence ID" value="KRL87640.1"/>
    <property type="molecule type" value="Genomic_DNA"/>
</dbReference>
<dbReference type="Pfam" id="PF02581">
    <property type="entry name" value="TMP-TENI"/>
    <property type="match status" value="1"/>
</dbReference>
<keyword evidence="3 9" id="KW-0479">Metal-binding</keyword>
<accession>A0A0R1U916</accession>
<comment type="pathway">
    <text evidence="1 9 11">Cofactor biosynthesis; thiamine diphosphate biosynthesis; thiamine phosphate from 4-amino-2-methyl-5-diphosphomethylpyrimidine and 4-methyl-5-(2-phosphoethyl)-thiazole: step 1/1.</text>
</comment>
<dbReference type="Proteomes" id="UP000050816">
    <property type="component" value="Unassembled WGS sequence"/>
</dbReference>
<dbReference type="EC" id="2.5.1.3" evidence="9"/>
<dbReference type="GO" id="GO:0005737">
    <property type="term" value="C:cytoplasm"/>
    <property type="evidence" value="ECO:0007669"/>
    <property type="project" value="TreeGrafter"/>
</dbReference>
<feature type="binding site" evidence="9">
    <location>
        <position position="141"/>
    </location>
    <ligand>
        <name>4-amino-2-methyl-5-(diphosphooxymethyl)pyrimidine</name>
        <dbReference type="ChEBI" id="CHEBI:57841"/>
    </ligand>
</feature>
<keyword evidence="4 9" id="KW-0460">Magnesium</keyword>
<dbReference type="InterPro" id="IPR013785">
    <property type="entry name" value="Aldolase_TIM"/>
</dbReference>
<name>A0A0R1U916_9LACO</name>
<evidence type="ECO:0000256" key="1">
    <source>
        <dbReference type="ARBA" id="ARBA00005165"/>
    </source>
</evidence>
<keyword evidence="5 9" id="KW-0784">Thiamine biosynthesis</keyword>
<feature type="binding site" evidence="9">
    <location>
        <begin position="36"/>
        <end position="40"/>
    </location>
    <ligand>
        <name>4-amino-2-methyl-5-(diphosphooxymethyl)pyrimidine</name>
        <dbReference type="ChEBI" id="CHEBI:57841"/>
    </ligand>
</feature>
<evidence type="ECO:0000256" key="10">
    <source>
        <dbReference type="RuleBase" id="RU003826"/>
    </source>
</evidence>
<dbReference type="GO" id="GO:0009229">
    <property type="term" value="P:thiamine diphosphate biosynthetic process"/>
    <property type="evidence" value="ECO:0007669"/>
    <property type="project" value="UniProtKB-UniRule"/>
</dbReference>
<gene>
    <name evidence="9" type="primary">thiE</name>
    <name evidence="13" type="ORF">FC43_GL000955</name>
</gene>
<keyword evidence="2 9" id="KW-0808">Transferase</keyword>
<dbReference type="PATRIC" id="fig|1423760.3.peg.986"/>
<dbReference type="UniPathway" id="UPA00060">
    <property type="reaction ID" value="UER00141"/>
</dbReference>
<evidence type="ECO:0000256" key="6">
    <source>
        <dbReference type="ARBA" id="ARBA00047334"/>
    </source>
</evidence>
<dbReference type="InterPro" id="IPR022998">
    <property type="entry name" value="ThiamineP_synth_TenI"/>
</dbReference>
<dbReference type="SUPFAM" id="SSF51391">
    <property type="entry name" value="Thiamin phosphate synthase"/>
    <property type="match status" value="1"/>
</dbReference>
<feature type="binding site" evidence="9">
    <location>
        <position position="91"/>
    </location>
    <ligand>
        <name>Mg(2+)</name>
        <dbReference type="ChEBI" id="CHEBI:18420"/>
    </ligand>
</feature>
<protein>
    <recommendedName>
        <fullName evidence="9">Thiamine-phosphate synthase</fullName>
        <shortName evidence="9">TP synthase</shortName>
        <shortName evidence="9">TPS</shortName>
        <ecNumber evidence="9">2.5.1.3</ecNumber>
    </recommendedName>
    <alternativeName>
        <fullName evidence="9">Thiamine-phosphate pyrophosphorylase</fullName>
        <shortName evidence="9">TMP pyrophosphorylase</shortName>
        <shortName evidence="9">TMP-PPase</shortName>
    </alternativeName>
</protein>
<feature type="domain" description="Thiamine phosphate synthase/TenI" evidence="12">
    <location>
        <begin position="5"/>
        <end position="190"/>
    </location>
</feature>
<evidence type="ECO:0000256" key="9">
    <source>
        <dbReference type="HAMAP-Rule" id="MF_00097"/>
    </source>
</evidence>
<evidence type="ECO:0000256" key="4">
    <source>
        <dbReference type="ARBA" id="ARBA00022842"/>
    </source>
</evidence>
<evidence type="ECO:0000256" key="8">
    <source>
        <dbReference type="ARBA" id="ARBA00047883"/>
    </source>
</evidence>
<dbReference type="GO" id="GO:0004789">
    <property type="term" value="F:thiamine-phosphate diphosphorylase activity"/>
    <property type="evidence" value="ECO:0007669"/>
    <property type="project" value="UniProtKB-UniRule"/>
</dbReference>
<dbReference type="GO" id="GO:0000287">
    <property type="term" value="F:magnesium ion binding"/>
    <property type="evidence" value="ECO:0007669"/>
    <property type="project" value="UniProtKB-UniRule"/>
</dbReference>
<dbReference type="PANTHER" id="PTHR20857:SF15">
    <property type="entry name" value="THIAMINE-PHOSPHATE SYNTHASE"/>
    <property type="match status" value="1"/>
</dbReference>
<dbReference type="Gene3D" id="3.20.20.70">
    <property type="entry name" value="Aldolase class I"/>
    <property type="match status" value="1"/>
</dbReference>
<evidence type="ECO:0000256" key="2">
    <source>
        <dbReference type="ARBA" id="ARBA00022679"/>
    </source>
</evidence>
<dbReference type="InterPro" id="IPR034291">
    <property type="entry name" value="TMP_synthase"/>
</dbReference>
<dbReference type="CDD" id="cd00564">
    <property type="entry name" value="TMP_TenI"/>
    <property type="match status" value="1"/>
</dbReference>
<evidence type="ECO:0000256" key="3">
    <source>
        <dbReference type="ARBA" id="ARBA00022723"/>
    </source>
</evidence>
<evidence type="ECO:0000313" key="14">
    <source>
        <dbReference type="Proteomes" id="UP000050816"/>
    </source>
</evidence>
<dbReference type="AlphaFoldDB" id="A0A0R1U916"/>
<organism evidence="13 14">
    <name type="scientific">Limosilactobacillus ingluviei DSM 15946</name>
    <dbReference type="NCBI Taxonomy" id="1423760"/>
    <lineage>
        <taxon>Bacteria</taxon>
        <taxon>Bacillati</taxon>
        <taxon>Bacillota</taxon>
        <taxon>Bacilli</taxon>
        <taxon>Lactobacillales</taxon>
        <taxon>Lactobacillaceae</taxon>
        <taxon>Limosilactobacillus</taxon>
    </lineage>
</organism>
<dbReference type="HAMAP" id="MF_00097">
    <property type="entry name" value="TMP_synthase"/>
    <property type="match status" value="1"/>
</dbReference>
<evidence type="ECO:0000256" key="11">
    <source>
        <dbReference type="RuleBase" id="RU004253"/>
    </source>
</evidence>
<comment type="caution">
    <text evidence="13">The sequence shown here is derived from an EMBL/GenBank/DDBJ whole genome shotgun (WGS) entry which is preliminary data.</text>
</comment>
<evidence type="ECO:0000256" key="7">
    <source>
        <dbReference type="ARBA" id="ARBA00047851"/>
    </source>
</evidence>
<comment type="catalytic activity">
    <reaction evidence="7 9 10">
        <text>2-(2-carboxy-4-methylthiazol-5-yl)ethyl phosphate + 4-amino-2-methyl-5-(diphosphooxymethyl)pyrimidine + 2 H(+) = thiamine phosphate + CO2 + diphosphate</text>
        <dbReference type="Rhea" id="RHEA:47848"/>
        <dbReference type="ChEBI" id="CHEBI:15378"/>
        <dbReference type="ChEBI" id="CHEBI:16526"/>
        <dbReference type="ChEBI" id="CHEBI:33019"/>
        <dbReference type="ChEBI" id="CHEBI:37575"/>
        <dbReference type="ChEBI" id="CHEBI:57841"/>
        <dbReference type="ChEBI" id="CHEBI:62890"/>
        <dbReference type="EC" id="2.5.1.3"/>
    </reaction>
</comment>
<proteinExistence type="inferred from homology"/>
<feature type="binding site" evidence="9">
    <location>
        <position position="169"/>
    </location>
    <ligand>
        <name>2-[(2R,5Z)-2-carboxy-4-methylthiazol-5(2H)-ylidene]ethyl phosphate</name>
        <dbReference type="ChEBI" id="CHEBI:62899"/>
    </ligand>
</feature>
<feature type="binding site" evidence="9">
    <location>
        <position position="111"/>
    </location>
    <ligand>
        <name>4-amino-2-methyl-5-(diphosphooxymethyl)pyrimidine</name>
        <dbReference type="ChEBI" id="CHEBI:57841"/>
    </ligand>
</feature>
<comment type="catalytic activity">
    <reaction evidence="6 9 10">
        <text>4-methyl-5-(2-phosphooxyethyl)-thiazole + 4-amino-2-methyl-5-(diphosphooxymethyl)pyrimidine + H(+) = thiamine phosphate + diphosphate</text>
        <dbReference type="Rhea" id="RHEA:22328"/>
        <dbReference type="ChEBI" id="CHEBI:15378"/>
        <dbReference type="ChEBI" id="CHEBI:33019"/>
        <dbReference type="ChEBI" id="CHEBI:37575"/>
        <dbReference type="ChEBI" id="CHEBI:57841"/>
        <dbReference type="ChEBI" id="CHEBI:58296"/>
        <dbReference type="EC" id="2.5.1.3"/>
    </reaction>
</comment>
<evidence type="ECO:0000259" key="12">
    <source>
        <dbReference type="Pfam" id="PF02581"/>
    </source>
</evidence>
<evidence type="ECO:0000313" key="13">
    <source>
        <dbReference type="EMBL" id="KRL87640.1"/>
    </source>
</evidence>
<comment type="catalytic activity">
    <reaction evidence="8 9 10">
        <text>2-[(2R,5Z)-2-carboxy-4-methylthiazol-5(2H)-ylidene]ethyl phosphate + 4-amino-2-methyl-5-(diphosphooxymethyl)pyrimidine + 2 H(+) = thiamine phosphate + CO2 + diphosphate</text>
        <dbReference type="Rhea" id="RHEA:47844"/>
        <dbReference type="ChEBI" id="CHEBI:15378"/>
        <dbReference type="ChEBI" id="CHEBI:16526"/>
        <dbReference type="ChEBI" id="CHEBI:33019"/>
        <dbReference type="ChEBI" id="CHEBI:37575"/>
        <dbReference type="ChEBI" id="CHEBI:57841"/>
        <dbReference type="ChEBI" id="CHEBI:62899"/>
        <dbReference type="EC" id="2.5.1.3"/>
    </reaction>
</comment>
<dbReference type="InterPro" id="IPR036206">
    <property type="entry name" value="ThiamineP_synth_sf"/>
</dbReference>
<feature type="binding site" evidence="9">
    <location>
        <begin position="138"/>
        <end position="140"/>
    </location>
    <ligand>
        <name>2-[(2R,5Z)-2-carboxy-4-methylthiazol-5(2H)-ylidene]ethyl phosphate</name>
        <dbReference type="ChEBI" id="CHEBI:62899"/>
    </ligand>
</feature>
<feature type="binding site" evidence="9">
    <location>
        <position position="72"/>
    </location>
    <ligand>
        <name>Mg(2+)</name>
        <dbReference type="ChEBI" id="CHEBI:18420"/>
    </ligand>
</feature>
<feature type="binding site" evidence="9">
    <location>
        <begin position="189"/>
        <end position="190"/>
    </location>
    <ligand>
        <name>2-[(2R,5Z)-2-carboxy-4-methylthiazol-5(2H)-ylidene]ethyl phosphate</name>
        <dbReference type="ChEBI" id="CHEBI:62899"/>
    </ligand>
</feature>
<dbReference type="GO" id="GO:0009228">
    <property type="term" value="P:thiamine biosynthetic process"/>
    <property type="evidence" value="ECO:0007669"/>
    <property type="project" value="UniProtKB-KW"/>
</dbReference>
<dbReference type="FunFam" id="3.20.20.70:FF:000096">
    <property type="entry name" value="Thiamine-phosphate synthase"/>
    <property type="match status" value="1"/>
</dbReference>
<comment type="similarity">
    <text evidence="9 10">Belongs to the thiamine-phosphate synthase family.</text>
</comment>
<comment type="function">
    <text evidence="9">Condenses 4-methyl-5-(beta-hydroxyethyl)thiazole monophosphate (THZ-P) and 2-methyl-4-amino-5-hydroxymethyl pyrimidine pyrophosphate (HMP-PP) to form thiamine monophosphate (TMP).</text>
</comment>
<dbReference type="PANTHER" id="PTHR20857">
    <property type="entry name" value="THIAMINE-PHOSPHATE PYROPHOSPHORYLASE"/>
    <property type="match status" value="1"/>
</dbReference>
<reference evidence="13 14" key="1">
    <citation type="journal article" date="2015" name="Genome Announc.">
        <title>Expanding the biotechnology potential of lactobacilli through comparative genomics of 213 strains and associated genera.</title>
        <authorList>
            <person name="Sun Z."/>
            <person name="Harris H.M."/>
            <person name="McCann A."/>
            <person name="Guo C."/>
            <person name="Argimon S."/>
            <person name="Zhang W."/>
            <person name="Yang X."/>
            <person name="Jeffery I.B."/>
            <person name="Cooney J.C."/>
            <person name="Kagawa T.F."/>
            <person name="Liu W."/>
            <person name="Song Y."/>
            <person name="Salvetti E."/>
            <person name="Wrobel A."/>
            <person name="Rasinkangas P."/>
            <person name="Parkhill J."/>
            <person name="Rea M.C."/>
            <person name="O'Sullivan O."/>
            <person name="Ritari J."/>
            <person name="Douillard F.P."/>
            <person name="Paul Ross R."/>
            <person name="Yang R."/>
            <person name="Briner A.E."/>
            <person name="Felis G.E."/>
            <person name="de Vos W.M."/>
            <person name="Barrangou R."/>
            <person name="Klaenhammer T.R."/>
            <person name="Caufield P.W."/>
            <person name="Cui Y."/>
            <person name="Zhang H."/>
            <person name="O'Toole P.W."/>
        </authorList>
    </citation>
    <scope>NUCLEOTIDE SEQUENCE [LARGE SCALE GENOMIC DNA]</scope>
    <source>
        <strain evidence="13 14">DSM 15946</strain>
    </source>
</reference>
<comment type="cofactor">
    <cofactor evidence="9">
        <name>Mg(2+)</name>
        <dbReference type="ChEBI" id="CHEBI:18420"/>
    </cofactor>
    <text evidence="9">Binds 1 Mg(2+) ion per subunit.</text>
</comment>